<gene>
    <name evidence="1" type="ORF">E6C50_05440</name>
</gene>
<dbReference type="RefSeq" id="WP_136402202.1">
    <property type="nucleotide sequence ID" value="NZ_SSNZ01000002.1"/>
</dbReference>
<dbReference type="Proteomes" id="UP000307507">
    <property type="component" value="Unassembled WGS sequence"/>
</dbReference>
<organism evidence="1 2">
    <name type="scientific">Flavobacterium supellecticarium</name>
    <dbReference type="NCBI Taxonomy" id="2565924"/>
    <lineage>
        <taxon>Bacteria</taxon>
        <taxon>Pseudomonadati</taxon>
        <taxon>Bacteroidota</taxon>
        <taxon>Flavobacteriia</taxon>
        <taxon>Flavobacteriales</taxon>
        <taxon>Flavobacteriaceae</taxon>
        <taxon>Flavobacterium</taxon>
    </lineage>
</organism>
<evidence type="ECO:0000313" key="1">
    <source>
        <dbReference type="EMBL" id="THF51215.1"/>
    </source>
</evidence>
<name>A0A4S3ZZ40_9FLAO</name>
<dbReference type="OrthoDB" id="1439845at2"/>
<comment type="caution">
    <text evidence="1">The sequence shown here is derived from an EMBL/GenBank/DDBJ whole genome shotgun (WGS) entry which is preliminary data.</text>
</comment>
<dbReference type="AlphaFoldDB" id="A0A4S3ZZ40"/>
<evidence type="ECO:0000313" key="2">
    <source>
        <dbReference type="Proteomes" id="UP000307507"/>
    </source>
</evidence>
<dbReference type="EMBL" id="SSNZ01000002">
    <property type="protein sequence ID" value="THF51215.1"/>
    <property type="molecule type" value="Genomic_DNA"/>
</dbReference>
<reference evidence="1 2" key="1">
    <citation type="submission" date="2019-04" db="EMBL/GenBank/DDBJ databases">
        <title>Flavobacterium sp. nov. isolated from construction timber.</title>
        <authorList>
            <person name="Lin S.-Y."/>
            <person name="Chang C.-T."/>
            <person name="Young C.-C."/>
        </authorList>
    </citation>
    <scope>NUCLEOTIDE SEQUENCE [LARGE SCALE GENOMIC DNA]</scope>
    <source>
        <strain evidence="1 2">CC-CTC003</strain>
    </source>
</reference>
<accession>A0A4S3ZZ40</accession>
<protein>
    <submittedName>
        <fullName evidence="1">Uncharacterized protein</fullName>
    </submittedName>
</protein>
<sequence length="190" mass="22089">MSEHYKKTVITLSVFLIQLLVFGQEKQIKDMDNDGVKDTIKFNRAELTIVCKLSTHNFKPLLSKQIKTIGMSYSAGIETTRNGFTFYIDYENGGFKNRFRYNPKTKKVQLIGISLYEHEKDKKQVEAKSNVNLLTGDFIGNTTFYGVENLRTIKAKMHFKTINLGDFSDKTFFDYSERCRELYEKTKTIN</sequence>
<keyword evidence="2" id="KW-1185">Reference proteome</keyword>
<proteinExistence type="predicted"/>